<dbReference type="AlphaFoldDB" id="A0A6C0ADY3"/>
<reference evidence="1" key="1">
    <citation type="journal article" date="2020" name="Nature">
        <title>Giant virus diversity and host interactions through global metagenomics.</title>
        <authorList>
            <person name="Schulz F."/>
            <person name="Roux S."/>
            <person name="Paez-Espino D."/>
            <person name="Jungbluth S."/>
            <person name="Walsh D.A."/>
            <person name="Denef V.J."/>
            <person name="McMahon K.D."/>
            <person name="Konstantinidis K.T."/>
            <person name="Eloe-Fadrosh E.A."/>
            <person name="Kyrpides N.C."/>
            <person name="Woyke T."/>
        </authorList>
    </citation>
    <scope>NUCLEOTIDE SEQUENCE</scope>
    <source>
        <strain evidence="1">GVMAG-S-1021933-23</strain>
    </source>
</reference>
<name>A0A6C0ADY3_9ZZZZ</name>
<evidence type="ECO:0008006" key="2">
    <source>
        <dbReference type="Google" id="ProtNLM"/>
    </source>
</evidence>
<protein>
    <recommendedName>
        <fullName evidence="2">Peptidase C58 YopT-type domain-containing protein</fullName>
    </recommendedName>
</protein>
<organism evidence="1">
    <name type="scientific">viral metagenome</name>
    <dbReference type="NCBI Taxonomy" id="1070528"/>
    <lineage>
        <taxon>unclassified sequences</taxon>
        <taxon>metagenomes</taxon>
        <taxon>organismal metagenomes</taxon>
    </lineage>
</organism>
<accession>A0A6C0ADY3</accession>
<proteinExistence type="predicted"/>
<evidence type="ECO:0000313" key="1">
    <source>
        <dbReference type="EMBL" id="QHS77680.1"/>
    </source>
</evidence>
<dbReference type="EMBL" id="MN740593">
    <property type="protein sequence ID" value="QHS77680.1"/>
    <property type="molecule type" value="Genomic_DNA"/>
</dbReference>
<sequence length="266" mass="32080">MLRTPIIIFTSIYISKNIENRQEHIQGMKNKVIYIQKKQVNFSIYDFISKKIENYTLGISNKSKNEIRNINFNEELYALMEKNMNFCYLENLDIVFRELNLKKIKYSIAERMFESQNFKGWCFGMSCKLLKNILNDNINYQDFYNGADNESVMHQLTQINMPWFLYLLYNIGFYELYFSELLKKNNFKCVFKCNSIDKLINGNYLVYIKNKDYNILHALVIIKKDNKLTLFDPNFGFMEIKKNIDFLEYYYGKFELECFKLELLEK</sequence>